<name>A0A366H3L5_9BACT</name>
<dbReference type="EMBL" id="QNRR01000020">
    <property type="protein sequence ID" value="RBP35665.1"/>
    <property type="molecule type" value="Genomic_DNA"/>
</dbReference>
<keyword evidence="2" id="KW-1133">Transmembrane helix</keyword>
<proteinExistence type="predicted"/>
<comment type="caution">
    <text evidence="3">The sequence shown here is derived from an EMBL/GenBank/DDBJ whole genome shotgun (WGS) entry which is preliminary data.</text>
</comment>
<protein>
    <submittedName>
        <fullName evidence="3">Uncharacterized protein</fullName>
    </submittedName>
</protein>
<sequence length="83" mass="9473">MSDSMDALLATLAVASLAGVAIWNTRSRRPAWLTKVYLAVLLAFGVLGYNANRSDRQKERERVERLQELREGLKSLSEQRRLR</sequence>
<reference evidence="3 4" key="1">
    <citation type="submission" date="2018-06" db="EMBL/GenBank/DDBJ databases">
        <title>Genomic Encyclopedia of Type Strains, Phase IV (KMG-IV): sequencing the most valuable type-strain genomes for metagenomic binning, comparative biology and taxonomic classification.</title>
        <authorList>
            <person name="Goeker M."/>
        </authorList>
    </citation>
    <scope>NUCLEOTIDE SEQUENCE [LARGE SCALE GENOMIC DNA]</scope>
    <source>
        <strain evidence="3 4">DSM 25532</strain>
    </source>
</reference>
<gene>
    <name evidence="3" type="ORF">DES53_12033</name>
</gene>
<dbReference type="Proteomes" id="UP000253426">
    <property type="component" value="Unassembled WGS sequence"/>
</dbReference>
<keyword evidence="2" id="KW-0812">Transmembrane</keyword>
<keyword evidence="4" id="KW-1185">Reference proteome</keyword>
<evidence type="ECO:0000256" key="1">
    <source>
        <dbReference type="SAM" id="Coils"/>
    </source>
</evidence>
<accession>A0A366H3L5</accession>
<feature type="transmembrane region" description="Helical" evidence="2">
    <location>
        <begin position="31"/>
        <end position="52"/>
    </location>
</feature>
<evidence type="ECO:0000313" key="4">
    <source>
        <dbReference type="Proteomes" id="UP000253426"/>
    </source>
</evidence>
<organism evidence="3 4">
    <name type="scientific">Roseimicrobium gellanilyticum</name>
    <dbReference type="NCBI Taxonomy" id="748857"/>
    <lineage>
        <taxon>Bacteria</taxon>
        <taxon>Pseudomonadati</taxon>
        <taxon>Verrucomicrobiota</taxon>
        <taxon>Verrucomicrobiia</taxon>
        <taxon>Verrucomicrobiales</taxon>
        <taxon>Verrucomicrobiaceae</taxon>
        <taxon>Roseimicrobium</taxon>
    </lineage>
</organism>
<evidence type="ECO:0000256" key="2">
    <source>
        <dbReference type="SAM" id="Phobius"/>
    </source>
</evidence>
<keyword evidence="2" id="KW-0472">Membrane</keyword>
<keyword evidence="1" id="KW-0175">Coiled coil</keyword>
<evidence type="ECO:0000313" key="3">
    <source>
        <dbReference type="EMBL" id="RBP35665.1"/>
    </source>
</evidence>
<feature type="coiled-coil region" evidence="1">
    <location>
        <begin position="49"/>
        <end position="76"/>
    </location>
</feature>
<dbReference type="AlphaFoldDB" id="A0A366H3L5"/>